<evidence type="ECO:0000313" key="2">
    <source>
        <dbReference type="Proteomes" id="UP000830768"/>
    </source>
</evidence>
<evidence type="ECO:0000313" key="1">
    <source>
        <dbReference type="EMBL" id="UPL01965.1"/>
    </source>
</evidence>
<accession>A0ACD3ZKU6</accession>
<sequence length="87" mass="9252">MRLSLFLLLSPAHQTPGSRQATPSSPPSLSLAYAPPARLSAMSSTEEATTPPEGYFVAECPNLAEVNTLCCPYVGCDGFMFHSAEEC</sequence>
<reference evidence="1" key="1">
    <citation type="submission" date="2021-11" db="EMBL/GenBank/DDBJ databases">
        <title>Fusarium solani-melongenae Genome sequencing and assembly.</title>
        <authorList>
            <person name="Xie S."/>
            <person name="Huang L."/>
            <person name="Zhang X."/>
        </authorList>
    </citation>
    <scope>NUCLEOTIDE SEQUENCE</scope>
    <source>
        <strain evidence="1">CRI 24-3</strain>
    </source>
</reference>
<name>A0ACD3ZKU6_FUSSC</name>
<proteinExistence type="predicted"/>
<protein>
    <submittedName>
        <fullName evidence="1">Uncharacterized protein</fullName>
    </submittedName>
</protein>
<keyword evidence="2" id="KW-1185">Reference proteome</keyword>
<organism evidence="1 2">
    <name type="scientific">Fusarium solani subsp. cucurbitae</name>
    <name type="common">Neocosmosporum cucurbitae</name>
    <dbReference type="NCBI Taxonomy" id="2747967"/>
    <lineage>
        <taxon>Eukaryota</taxon>
        <taxon>Fungi</taxon>
        <taxon>Dikarya</taxon>
        <taxon>Ascomycota</taxon>
        <taxon>Pezizomycotina</taxon>
        <taxon>Sordariomycetes</taxon>
        <taxon>Hypocreomycetidae</taxon>
        <taxon>Hypocreales</taxon>
        <taxon>Nectriaceae</taxon>
        <taxon>Fusarium</taxon>
        <taxon>Fusarium solani species complex</taxon>
    </lineage>
</organism>
<gene>
    <name evidence="1" type="ORF">LCI18_012899</name>
</gene>
<dbReference type="Proteomes" id="UP000830768">
    <property type="component" value="Chromosome 11"/>
</dbReference>
<dbReference type="EMBL" id="CP090039">
    <property type="protein sequence ID" value="UPL01965.1"/>
    <property type="molecule type" value="Genomic_DNA"/>
</dbReference>